<keyword evidence="3" id="KW-1185">Reference proteome</keyword>
<dbReference type="SUPFAM" id="SSF54403">
    <property type="entry name" value="Cystatin/monellin"/>
    <property type="match status" value="2"/>
</dbReference>
<dbReference type="Gene3D" id="3.10.450.40">
    <property type="match status" value="2"/>
</dbReference>
<evidence type="ECO:0000259" key="1">
    <source>
        <dbReference type="Pfam" id="PF17881"/>
    </source>
</evidence>
<protein>
    <recommendedName>
        <fullName evidence="1">Cell wall elongation regulator TseB-like domain-containing protein</fullName>
    </recommendedName>
</protein>
<dbReference type="InterPro" id="IPR041401">
    <property type="entry name" value="TseB-like_dom"/>
</dbReference>
<reference evidence="2 3" key="1">
    <citation type="submission" date="2015-08" db="EMBL/GenBank/DDBJ databases">
        <title>Draft genome sequence of cellulolytic and xylanolytic Paenibacillus sp. A59, isolated from a decaying forest soil from Patagonia, Argentina.</title>
        <authorList>
            <person name="Ghio S."/>
            <person name="Caceres A.M."/>
            <person name="Talia P."/>
            <person name="Grasso D."/>
            <person name="Campos E."/>
        </authorList>
    </citation>
    <scope>NUCLEOTIDE SEQUENCE [LARGE SCALE GENOMIC DNA]</scope>
    <source>
        <strain evidence="2 3">A59</strain>
    </source>
</reference>
<dbReference type="Proteomes" id="UP000037688">
    <property type="component" value="Unassembled WGS sequence"/>
</dbReference>
<dbReference type="AlphaFoldDB" id="A0A0M9BP47"/>
<evidence type="ECO:0000313" key="3">
    <source>
        <dbReference type="Proteomes" id="UP000037688"/>
    </source>
</evidence>
<accession>A0A0M9BP47</accession>
<comment type="caution">
    <text evidence="2">The sequence shown here is derived from an EMBL/GenBank/DDBJ whole genome shotgun (WGS) entry which is preliminary data.</text>
</comment>
<dbReference type="Pfam" id="PF17881">
    <property type="entry name" value="TseB"/>
    <property type="match status" value="1"/>
</dbReference>
<evidence type="ECO:0000313" key="2">
    <source>
        <dbReference type="EMBL" id="KOY16280.1"/>
    </source>
</evidence>
<dbReference type="OrthoDB" id="2678417at2"/>
<dbReference type="EMBL" id="LITU01000053">
    <property type="protein sequence ID" value="KOY16280.1"/>
    <property type="molecule type" value="Genomic_DNA"/>
</dbReference>
<proteinExistence type="predicted"/>
<dbReference type="PATRIC" id="fig|1705561.3.peg.1929"/>
<sequence length="176" mass="20618">MKKKKKWIWISLLLLVLILFGLQRYYVYVTQDQRKEEALAIQAAQEQLGITSHEDLRKYVWGQKDGGDNIYWTLIGKDKDNQDVMVWIKFDENNKPVTGTNAVHGELLKNGMSEAQIRNRFSSEVPGGEIKRIMPGVVNGIYVWQVYYNDDTHNYYRFYRFSNGEQVDLVYTIPNS</sequence>
<dbReference type="RefSeq" id="WP_053780719.1">
    <property type="nucleotide sequence ID" value="NZ_LITU01000053.1"/>
</dbReference>
<name>A0A0M9BP47_9BACL</name>
<feature type="domain" description="Cell wall elongation regulator TseB-like" evidence="1">
    <location>
        <begin position="40"/>
        <end position="88"/>
    </location>
</feature>
<organism evidence="2 3">
    <name type="scientific">Paenibacillus xylanivorans</name>
    <dbReference type="NCBI Taxonomy" id="1705561"/>
    <lineage>
        <taxon>Bacteria</taxon>
        <taxon>Bacillati</taxon>
        <taxon>Bacillota</taxon>
        <taxon>Bacilli</taxon>
        <taxon>Bacillales</taxon>
        <taxon>Paenibacillaceae</taxon>
        <taxon>Paenibacillus</taxon>
    </lineage>
</organism>
<dbReference type="InterPro" id="IPR046350">
    <property type="entry name" value="Cystatin_sf"/>
</dbReference>
<gene>
    <name evidence="2" type="ORF">AMS66_10370</name>
</gene>